<proteinExistence type="inferred from homology"/>
<dbReference type="InterPro" id="IPR000888">
    <property type="entry name" value="RmlC-like"/>
</dbReference>
<comment type="function">
    <text evidence="3">Catalyzes the epimerization of the C3' and C5'positions of dTDP-6-deoxy-D-xylo-4-hexulose, forming dTDP-6-deoxy-L-lyxo-4-hexulose.</text>
</comment>
<comment type="pathway">
    <text evidence="3">Carbohydrate biosynthesis; dTDP-L-rhamnose biosynthesis.</text>
</comment>
<dbReference type="GO" id="GO:0005829">
    <property type="term" value="C:cytosol"/>
    <property type="evidence" value="ECO:0007669"/>
    <property type="project" value="TreeGrafter"/>
</dbReference>
<dbReference type="PANTHER" id="PTHR21047">
    <property type="entry name" value="DTDP-6-DEOXY-D-GLUCOSE-3,5 EPIMERASE"/>
    <property type="match status" value="1"/>
</dbReference>
<dbReference type="InterPro" id="IPR011051">
    <property type="entry name" value="RmlC_Cupin_sf"/>
</dbReference>
<comment type="catalytic activity">
    <reaction evidence="3">
        <text>dTDP-4-dehydro-6-deoxy-alpha-D-glucose = dTDP-4-dehydro-beta-L-rhamnose</text>
        <dbReference type="Rhea" id="RHEA:16969"/>
        <dbReference type="ChEBI" id="CHEBI:57649"/>
        <dbReference type="ChEBI" id="CHEBI:62830"/>
        <dbReference type="EC" id="5.1.3.13"/>
    </reaction>
</comment>
<dbReference type="EC" id="5.1.3.13" evidence="3"/>
<dbReference type="CDD" id="cd00438">
    <property type="entry name" value="cupin_RmlC"/>
    <property type="match status" value="1"/>
</dbReference>
<dbReference type="InterPro" id="IPR014710">
    <property type="entry name" value="RmlC-like_jellyroll"/>
</dbReference>
<feature type="active site" description="Proton donor" evidence="1">
    <location>
        <position position="133"/>
    </location>
</feature>
<dbReference type="PANTHER" id="PTHR21047:SF2">
    <property type="entry name" value="THYMIDINE DIPHOSPHO-4-KETO-RHAMNOSE 3,5-EPIMERASE"/>
    <property type="match status" value="1"/>
</dbReference>
<feature type="active site" description="Proton acceptor" evidence="1">
    <location>
        <position position="63"/>
    </location>
</feature>
<reference evidence="4" key="1">
    <citation type="submission" date="2020-10" db="EMBL/GenBank/DDBJ databases">
        <authorList>
            <person name="Gilroy R."/>
        </authorList>
    </citation>
    <scope>NUCLEOTIDE SEQUENCE</scope>
    <source>
        <strain evidence="4">10192</strain>
    </source>
</reference>
<sequence length="186" mass="21591">MPFEFERQKIKDVILIKPEVFGDNRGFFMETYKKSEFAANGICEEFNQDNHSKSSARVLRGLHYQESPYGQAKIVRCVRGRIYDVAVDIRPDSETFGQYVKVELSEENKNMLYIPEGFAHGFVVLSDGAELCYKASGEYNPQADRGILWCDKDINIDWEIDFEPILSEKDKGQKLLKEVFTKDRRK</sequence>
<evidence type="ECO:0000256" key="2">
    <source>
        <dbReference type="PIRSR" id="PIRSR600888-3"/>
    </source>
</evidence>
<evidence type="ECO:0000313" key="5">
    <source>
        <dbReference type="Proteomes" id="UP000823632"/>
    </source>
</evidence>
<comment type="caution">
    <text evidence="4">The sequence shown here is derived from an EMBL/GenBank/DDBJ whole genome shotgun (WGS) entry which is preliminary data.</text>
</comment>
<name>A0A9D9H0L0_9BACT</name>
<dbReference type="EMBL" id="JADIND010000159">
    <property type="protein sequence ID" value="MBO8431167.1"/>
    <property type="molecule type" value="Genomic_DNA"/>
</dbReference>
<dbReference type="GO" id="GO:0008830">
    <property type="term" value="F:dTDP-4-dehydrorhamnose 3,5-epimerase activity"/>
    <property type="evidence" value="ECO:0007669"/>
    <property type="project" value="UniProtKB-UniRule"/>
</dbReference>
<accession>A0A9D9H0L0</accession>
<evidence type="ECO:0000313" key="4">
    <source>
        <dbReference type="EMBL" id="MBO8431167.1"/>
    </source>
</evidence>
<feature type="site" description="Participates in a stacking interaction with the thymidine ring of dTDP-4-oxo-6-deoxyglucose" evidence="2">
    <location>
        <position position="139"/>
    </location>
</feature>
<dbReference type="Pfam" id="PF00908">
    <property type="entry name" value="dTDP_sugar_isom"/>
    <property type="match status" value="1"/>
</dbReference>
<comment type="similarity">
    <text evidence="3">Belongs to the dTDP-4-dehydrorhamnose 3,5-epimerase family.</text>
</comment>
<gene>
    <name evidence="4" type="primary">rfbC</name>
    <name evidence="4" type="ORF">IAC76_07235</name>
</gene>
<evidence type="ECO:0000256" key="1">
    <source>
        <dbReference type="PIRSR" id="PIRSR600888-1"/>
    </source>
</evidence>
<protein>
    <recommendedName>
        <fullName evidence="3">dTDP-4-dehydrorhamnose 3,5-epimerase</fullName>
        <ecNumber evidence="3">5.1.3.13</ecNumber>
    </recommendedName>
    <alternativeName>
        <fullName evidence="3">Thymidine diphospho-4-keto-rhamnose 3,5-epimerase</fullName>
    </alternativeName>
</protein>
<keyword evidence="3 4" id="KW-0413">Isomerase</keyword>
<dbReference type="NCBIfam" id="TIGR01221">
    <property type="entry name" value="rmlC"/>
    <property type="match status" value="1"/>
</dbReference>
<dbReference type="AlphaFoldDB" id="A0A9D9H0L0"/>
<organism evidence="4 5">
    <name type="scientific">Candidatus Scatousia excrementipullorum</name>
    <dbReference type="NCBI Taxonomy" id="2840936"/>
    <lineage>
        <taxon>Bacteria</taxon>
        <taxon>Candidatus Scatousia</taxon>
    </lineage>
</organism>
<dbReference type="GO" id="GO:0000271">
    <property type="term" value="P:polysaccharide biosynthetic process"/>
    <property type="evidence" value="ECO:0007669"/>
    <property type="project" value="TreeGrafter"/>
</dbReference>
<dbReference type="SUPFAM" id="SSF51182">
    <property type="entry name" value="RmlC-like cupins"/>
    <property type="match status" value="1"/>
</dbReference>
<comment type="subunit">
    <text evidence="3">Homodimer.</text>
</comment>
<dbReference type="Proteomes" id="UP000823632">
    <property type="component" value="Unassembled WGS sequence"/>
</dbReference>
<reference evidence="4" key="2">
    <citation type="journal article" date="2021" name="PeerJ">
        <title>Extensive microbial diversity within the chicken gut microbiome revealed by metagenomics and culture.</title>
        <authorList>
            <person name="Gilroy R."/>
            <person name="Ravi A."/>
            <person name="Getino M."/>
            <person name="Pursley I."/>
            <person name="Horton D.L."/>
            <person name="Alikhan N.F."/>
            <person name="Baker D."/>
            <person name="Gharbi K."/>
            <person name="Hall N."/>
            <person name="Watson M."/>
            <person name="Adriaenssens E.M."/>
            <person name="Foster-Nyarko E."/>
            <person name="Jarju S."/>
            <person name="Secka A."/>
            <person name="Antonio M."/>
            <person name="Oren A."/>
            <person name="Chaudhuri R.R."/>
            <person name="La Ragione R."/>
            <person name="Hildebrand F."/>
            <person name="Pallen M.J."/>
        </authorList>
    </citation>
    <scope>NUCLEOTIDE SEQUENCE</scope>
    <source>
        <strain evidence="4">10192</strain>
    </source>
</reference>
<dbReference type="Gene3D" id="2.60.120.10">
    <property type="entry name" value="Jelly Rolls"/>
    <property type="match status" value="1"/>
</dbReference>
<dbReference type="GO" id="GO:0019305">
    <property type="term" value="P:dTDP-rhamnose biosynthetic process"/>
    <property type="evidence" value="ECO:0007669"/>
    <property type="project" value="UniProtKB-UniRule"/>
</dbReference>
<evidence type="ECO:0000256" key="3">
    <source>
        <dbReference type="RuleBase" id="RU364069"/>
    </source>
</evidence>